<organism evidence="3 4">
    <name type="scientific">Rhizoctonia solani 123E</name>
    <dbReference type="NCBI Taxonomy" id="1423351"/>
    <lineage>
        <taxon>Eukaryota</taxon>
        <taxon>Fungi</taxon>
        <taxon>Dikarya</taxon>
        <taxon>Basidiomycota</taxon>
        <taxon>Agaricomycotina</taxon>
        <taxon>Agaricomycetes</taxon>
        <taxon>Cantharellales</taxon>
        <taxon>Ceratobasidiaceae</taxon>
        <taxon>Rhizoctonia</taxon>
    </lineage>
</organism>
<gene>
    <name evidence="3" type="ORF">V565_211160</name>
</gene>
<evidence type="ECO:0000313" key="3">
    <source>
        <dbReference type="EMBL" id="KEP46228.1"/>
    </source>
</evidence>
<feature type="compositionally biased region" description="Pro residues" evidence="1">
    <location>
        <begin position="619"/>
        <end position="629"/>
    </location>
</feature>
<keyword evidence="2" id="KW-0732">Signal</keyword>
<dbReference type="HOGENOM" id="CLU_381384_0_0_1"/>
<feature type="region of interest" description="Disordered" evidence="1">
    <location>
        <begin position="160"/>
        <end position="336"/>
    </location>
</feature>
<feature type="compositionally biased region" description="Basic and acidic residues" evidence="1">
    <location>
        <begin position="370"/>
        <end position="380"/>
    </location>
</feature>
<dbReference type="OrthoDB" id="434647at2759"/>
<evidence type="ECO:0000313" key="4">
    <source>
        <dbReference type="Proteomes" id="UP000027456"/>
    </source>
</evidence>
<evidence type="ECO:0000256" key="1">
    <source>
        <dbReference type="SAM" id="MobiDB-lite"/>
    </source>
</evidence>
<proteinExistence type="predicted"/>
<evidence type="ECO:0000256" key="2">
    <source>
        <dbReference type="SAM" id="SignalP"/>
    </source>
</evidence>
<feature type="signal peptide" evidence="2">
    <location>
        <begin position="1"/>
        <end position="17"/>
    </location>
</feature>
<dbReference type="EMBL" id="AZST01001214">
    <property type="protein sequence ID" value="KEP46228.1"/>
    <property type="molecule type" value="Genomic_DNA"/>
</dbReference>
<dbReference type="AlphaFoldDB" id="A0A074RNJ7"/>
<accession>A0A074RNJ7</accession>
<comment type="caution">
    <text evidence="3">The sequence shown here is derived from an EMBL/GenBank/DDBJ whole genome shotgun (WGS) entry which is preliminary data.</text>
</comment>
<feature type="region of interest" description="Disordered" evidence="1">
    <location>
        <begin position="466"/>
        <end position="751"/>
    </location>
</feature>
<feature type="region of interest" description="Disordered" evidence="1">
    <location>
        <begin position="361"/>
        <end position="410"/>
    </location>
</feature>
<feature type="compositionally biased region" description="Pro residues" evidence="1">
    <location>
        <begin position="594"/>
        <end position="603"/>
    </location>
</feature>
<feature type="compositionally biased region" description="Basic and acidic residues" evidence="1">
    <location>
        <begin position="659"/>
        <end position="702"/>
    </location>
</feature>
<feature type="compositionally biased region" description="Low complexity" evidence="1">
    <location>
        <begin position="543"/>
        <end position="558"/>
    </location>
</feature>
<dbReference type="Pfam" id="PF03134">
    <property type="entry name" value="TB2_DP1_HVA22"/>
    <property type="match status" value="1"/>
</dbReference>
<feature type="chain" id="PRO_5001699512" evidence="2">
    <location>
        <begin position="18"/>
        <end position="751"/>
    </location>
</feature>
<sequence>MLVFILSSYLLFQNVYATYKALKPPKPSRKAKNGADPTAKAKHTRKRELKGMLACWIVWSCWTGAETVADRTVAVLTPFYSEIKMFLLLFLIVGRSTMAEPILLHVIRPLVKPYYVPLDSFVFVFTSAADLVVLLFSSPLVWIKIVTNHAWRFLRKTFSSSASLPRPGSHAVSASDGDESLNEPKNPIESTDSTKAKQPEPEPDPLQRFVPKTRGALAQPESDEEDILYRNPLRDEPPPYGVPMDMPVSRERSFPPVFSTPRRATSRVRGEATPFGMGTPDYRPPFDTSMATTASYRPDSDVSASFALSPDSSREITHGAGDLAPDPDVPAFILASPEHPPAVAPAAPAVPSYLQPRTRASRVNLAPARQRVDSYADRPNPRASEFLQGERGMTFADKPKETKGLTQDLGVGASYPAGPIPYPTGPVSYPAGPASYPTGPVSYPVAPSPPGYNPISPPMLPASLPAGYNSQYPRGRPQPPTRPYVPIVPVEDGYESPRSQAGTTTDFIQGWRQRSAIPVDTKPKRNGPAGYAYQPATGPGMPTPSVAPSVTSPAMSMAPPFPAPSIAPSFPVPSIAPSLTPSQSISNIFARPTPTYPSPPVASYPPVVAHHPVASHPPVTSPPPRPPTTGPQRPSSTTPSHPPTATTGMGLGMPRRQRSTRELRAQAWEPKEDNSAAEAERLAEEERRAIEQKEAERQAHLERQRRKVSDSTQYQRSVRGKKLTGDVPPTRSRPSRTRSKAPGDETDGQGN</sequence>
<reference evidence="3 4" key="1">
    <citation type="submission" date="2013-12" db="EMBL/GenBank/DDBJ databases">
        <authorList>
            <person name="Cubeta M."/>
            <person name="Pakala S."/>
            <person name="Fedorova N."/>
            <person name="Thomas E."/>
            <person name="Dean R."/>
            <person name="Jabaji S."/>
            <person name="Neate S."/>
            <person name="Toda T."/>
            <person name="Tavantzis S."/>
            <person name="Vilgalys R."/>
            <person name="Bharathan N."/>
            <person name="Pakala S."/>
            <person name="Losada L.S."/>
            <person name="Zafar N."/>
            <person name="Nierman W."/>
        </authorList>
    </citation>
    <scope>NUCLEOTIDE SEQUENCE [LARGE SCALE GENOMIC DNA]</scope>
    <source>
        <strain evidence="3 4">123E</strain>
    </source>
</reference>
<dbReference type="InterPro" id="IPR004345">
    <property type="entry name" value="TB2_DP1_HVA22"/>
</dbReference>
<feature type="compositionally biased region" description="Low complexity" evidence="1">
    <location>
        <begin position="604"/>
        <end position="618"/>
    </location>
</feature>
<feature type="compositionally biased region" description="Low complexity" evidence="1">
    <location>
        <begin position="566"/>
        <end position="578"/>
    </location>
</feature>
<name>A0A074RNJ7_9AGAM</name>
<feature type="compositionally biased region" description="Low complexity" evidence="1">
    <location>
        <begin position="630"/>
        <end position="647"/>
    </location>
</feature>
<keyword evidence="4" id="KW-1185">Reference proteome</keyword>
<feature type="compositionally biased region" description="Polar residues" evidence="1">
    <location>
        <begin position="497"/>
        <end position="507"/>
    </location>
</feature>
<dbReference type="Proteomes" id="UP000027456">
    <property type="component" value="Unassembled WGS sequence"/>
</dbReference>
<protein>
    <submittedName>
        <fullName evidence="3">TB2/DP1, HVA22 family protein</fullName>
    </submittedName>
</protein>